<dbReference type="PANTHER" id="PTHR15715:SF26">
    <property type="entry name" value="COILED-COIL DOMAIN-CONTAINING PROTEIN 136"/>
    <property type="match status" value="1"/>
</dbReference>
<organism evidence="3 4">
    <name type="scientific">Chinchilla lanigera</name>
    <name type="common">Long-tailed chinchilla</name>
    <name type="synonym">Chinchilla villidera</name>
    <dbReference type="NCBI Taxonomy" id="34839"/>
    <lineage>
        <taxon>Eukaryota</taxon>
        <taxon>Metazoa</taxon>
        <taxon>Chordata</taxon>
        <taxon>Craniata</taxon>
        <taxon>Vertebrata</taxon>
        <taxon>Euteleostomi</taxon>
        <taxon>Mammalia</taxon>
        <taxon>Eutheria</taxon>
        <taxon>Euarchontoglires</taxon>
        <taxon>Glires</taxon>
        <taxon>Rodentia</taxon>
        <taxon>Hystricomorpha</taxon>
        <taxon>Chinchillidae</taxon>
        <taxon>Chinchilla</taxon>
    </lineage>
</organism>
<reference evidence="3" key="2">
    <citation type="submission" date="2025-09" db="UniProtKB">
        <authorList>
            <consortium name="Ensembl"/>
        </authorList>
    </citation>
    <scope>IDENTIFICATION</scope>
</reference>
<evidence type="ECO:0000256" key="2">
    <source>
        <dbReference type="SAM" id="Phobius"/>
    </source>
</evidence>
<keyword evidence="1" id="KW-0175">Coiled coil</keyword>
<dbReference type="Proteomes" id="UP000694398">
    <property type="component" value="Unassembled WGS sequence"/>
</dbReference>
<feature type="transmembrane region" description="Helical" evidence="2">
    <location>
        <begin position="98"/>
        <end position="115"/>
    </location>
</feature>
<evidence type="ECO:0000313" key="4">
    <source>
        <dbReference type="Proteomes" id="UP000694398"/>
    </source>
</evidence>
<sequence>SQTLRTMVSSQSQTSEMDFLEPDPEMQLLRQQLLGAEEQMHDMQNKCKELCCELQELQHHRRTSEEEQRRLQRELKCAQNEVLRFQTSYSVVQNMSGMWKPMVFLAIAAVALYVLPNMRPQETE</sequence>
<dbReference type="Ensembl" id="ENSCLAT00000009474.1">
    <property type="protein sequence ID" value="ENSCLAP00000009345.1"/>
    <property type="gene ID" value="ENSCLAG00000006490.1"/>
</dbReference>
<dbReference type="GO" id="GO:0001675">
    <property type="term" value="P:acrosome assembly"/>
    <property type="evidence" value="ECO:0007669"/>
    <property type="project" value="TreeGrafter"/>
</dbReference>
<feature type="coiled-coil region" evidence="1">
    <location>
        <begin position="26"/>
        <end position="88"/>
    </location>
</feature>
<evidence type="ECO:0000256" key="1">
    <source>
        <dbReference type="SAM" id="Coils"/>
    </source>
</evidence>
<keyword evidence="2" id="KW-1133">Transmembrane helix</keyword>
<keyword evidence="2" id="KW-0812">Transmembrane</keyword>
<dbReference type="AlphaFoldDB" id="A0A8C2V2J4"/>
<keyword evidence="4" id="KW-1185">Reference proteome</keyword>
<dbReference type="GO" id="GO:0002080">
    <property type="term" value="C:acrosomal membrane"/>
    <property type="evidence" value="ECO:0007669"/>
    <property type="project" value="TreeGrafter"/>
</dbReference>
<dbReference type="GeneTree" id="ENSGT00940000159122"/>
<evidence type="ECO:0000313" key="3">
    <source>
        <dbReference type="Ensembl" id="ENSCLAP00000009345.1"/>
    </source>
</evidence>
<dbReference type="InterPro" id="IPR051176">
    <property type="entry name" value="Cent_Immune-Sig_Mod"/>
</dbReference>
<proteinExistence type="predicted"/>
<dbReference type="PANTHER" id="PTHR15715">
    <property type="entry name" value="CENTROSOMAL PROTEIN OF 170 KDA"/>
    <property type="match status" value="1"/>
</dbReference>
<reference evidence="3" key="1">
    <citation type="submission" date="2025-08" db="UniProtKB">
        <authorList>
            <consortium name="Ensembl"/>
        </authorList>
    </citation>
    <scope>IDENTIFICATION</scope>
</reference>
<dbReference type="GO" id="GO:0007338">
    <property type="term" value="P:single fertilization"/>
    <property type="evidence" value="ECO:0007669"/>
    <property type="project" value="TreeGrafter"/>
</dbReference>
<keyword evidence="2" id="KW-0472">Membrane</keyword>
<protein>
    <submittedName>
        <fullName evidence="3">Uncharacterized protein</fullName>
    </submittedName>
</protein>
<accession>A0A8C2V2J4</accession>
<name>A0A8C2V2J4_CHILA</name>